<evidence type="ECO:0008006" key="3">
    <source>
        <dbReference type="Google" id="ProtNLM"/>
    </source>
</evidence>
<keyword evidence="2" id="KW-1185">Reference proteome</keyword>
<dbReference type="OrthoDB" id="959664at2"/>
<dbReference type="Gene3D" id="2.40.30.100">
    <property type="entry name" value="AF2212/PG0164-like"/>
    <property type="match status" value="1"/>
</dbReference>
<dbReference type="AlphaFoldDB" id="A0A1M6EPB3"/>
<reference evidence="1 2" key="1">
    <citation type="submission" date="2016-11" db="EMBL/GenBank/DDBJ databases">
        <authorList>
            <person name="Jaros S."/>
            <person name="Januszkiewicz K."/>
            <person name="Wedrychowicz H."/>
        </authorList>
    </citation>
    <scope>NUCLEOTIDE SEQUENCE [LARGE SCALE GENOMIC DNA]</scope>
    <source>
        <strain evidence="1 2">DSM 22807</strain>
    </source>
</reference>
<gene>
    <name evidence="1" type="ORF">SAMN05444337_0998</name>
</gene>
<dbReference type="RefSeq" id="WP_072782314.1">
    <property type="nucleotide sequence ID" value="NZ_CP045292.1"/>
</dbReference>
<dbReference type="EMBL" id="FQZH01000001">
    <property type="protein sequence ID" value="SHI87219.1"/>
    <property type="molecule type" value="Genomic_DNA"/>
</dbReference>
<organism evidence="1 2">
    <name type="scientific">Flavobacterium haoranii</name>
    <dbReference type="NCBI Taxonomy" id="683124"/>
    <lineage>
        <taxon>Bacteria</taxon>
        <taxon>Pseudomonadati</taxon>
        <taxon>Bacteroidota</taxon>
        <taxon>Flavobacteriia</taxon>
        <taxon>Flavobacteriales</taxon>
        <taxon>Flavobacteriaceae</taxon>
        <taxon>Flavobacterium</taxon>
    </lineage>
</organism>
<dbReference type="InterPro" id="IPR037079">
    <property type="entry name" value="AF2212/PG0164-like_sf"/>
</dbReference>
<proteinExistence type="predicted"/>
<name>A0A1M6EPB3_9FLAO</name>
<dbReference type="Proteomes" id="UP000184232">
    <property type="component" value="Unassembled WGS sequence"/>
</dbReference>
<evidence type="ECO:0000313" key="1">
    <source>
        <dbReference type="EMBL" id="SHI87219.1"/>
    </source>
</evidence>
<evidence type="ECO:0000313" key="2">
    <source>
        <dbReference type="Proteomes" id="UP000184232"/>
    </source>
</evidence>
<sequence length="174" mass="20057">MKFKGILKAFEENSLGYGPHIVIPNDIFENMLQLAPDKRIKCTLNSSLTVSRAMSPKGDFHYILLNKDVLKKCKLEIGDEVLVELQPDISKYGIDITEEMEEVLFSDPEGSDLFHKLTPGVQRSLIYLINKIKSSQLRIERSFVILEHLKKMKGKVDGKILQQDFKEFRNKIKF</sequence>
<dbReference type="STRING" id="683124.SAMN05444337_0998"/>
<protein>
    <recommendedName>
        <fullName evidence="3">Bacteriocin-protection, YdeI or OmpD-Associated</fullName>
    </recommendedName>
</protein>
<accession>A0A1M6EPB3</accession>